<evidence type="ECO:0000313" key="1">
    <source>
        <dbReference type="EMBL" id="AGA16161.1"/>
    </source>
</evidence>
<dbReference type="Pfam" id="PF10845">
    <property type="entry name" value="DUF2576"/>
    <property type="match status" value="1"/>
</dbReference>
<dbReference type="Proteomes" id="UP000202315">
    <property type="component" value="Segment"/>
</dbReference>
<dbReference type="RefSeq" id="YP_007250417.1">
    <property type="nucleotide sequence ID" value="NC_019945.1"/>
</dbReference>
<dbReference type="OrthoDB" id="21504at10239"/>
<reference evidence="1 2" key="1">
    <citation type="journal article" date="2012" name="J. Virol.">
        <title>Genome of Thysanoplusia orichalcea multiple nucleopolyhedrovirus lacks the superoxide dismutase gene.</title>
        <authorList>
            <person name="Wang Y.S."/>
            <person name="Huang G.H."/>
            <person name="Cheng X.H."/>
            <person name="Wang X."/>
            <person name="Garretson T.A."/>
            <person name="Dai L.Y."/>
            <person name="Zhang C.X."/>
            <person name="Cheng X.W."/>
        </authorList>
    </citation>
    <scope>NUCLEOTIDE SEQUENCE [LARGE SCALE GENOMIC DNA]</scope>
    <source>
        <strain evidence="1">P2</strain>
    </source>
</reference>
<dbReference type="KEGG" id="vg:14340096"/>
<dbReference type="InterPro" id="IPR022556">
    <property type="entry name" value="AcMNPV_Orf5"/>
</dbReference>
<evidence type="ECO:0000313" key="2">
    <source>
        <dbReference type="Proteomes" id="UP000202315"/>
    </source>
</evidence>
<sequence length="111" mass="12510">MYRAPRIHNATTVVASQHNYDPDQIKRELNSLRRNVHDLCTRSGTSFDCNRFLRSEDMTSVIIAPAKTTTDYVKTTEYAGGDVKTIKSFDRPLVESAPLVREAAKYGECVV</sequence>
<name>L0CLM5_9ABAC</name>
<accession>L0CLM5</accession>
<dbReference type="EMBL" id="JX467702">
    <property type="protein sequence ID" value="AGA16161.1"/>
    <property type="molecule type" value="Genomic_DNA"/>
</dbReference>
<proteinExistence type="predicted"/>
<organism evidence="1 2">
    <name type="scientific">Thysanoplusia orichalcea nucleopolyhedrovirus</name>
    <dbReference type="NCBI Taxonomy" id="101850"/>
    <lineage>
        <taxon>Viruses</taxon>
        <taxon>Viruses incertae sedis</taxon>
        <taxon>Naldaviricetes</taxon>
        <taxon>Lefavirales</taxon>
        <taxon>Baculoviridae</taxon>
        <taxon>Alphabaculovirus</taxon>
        <taxon>Alphabaculovirus thorichlaceae</taxon>
    </lineage>
</organism>
<keyword evidence="2" id="KW-1185">Reference proteome</keyword>
<dbReference type="GeneID" id="14340096"/>
<protein>
    <submittedName>
        <fullName evidence="1">Uncharacterized protein</fullName>
    </submittedName>
</protein>